<dbReference type="Gene3D" id="3.30.450.40">
    <property type="match status" value="1"/>
</dbReference>
<dbReference type="EMBL" id="AP021875">
    <property type="protein sequence ID" value="BBO76355.1"/>
    <property type="molecule type" value="Genomic_DNA"/>
</dbReference>
<dbReference type="Proteomes" id="UP000427769">
    <property type="component" value="Chromosome"/>
</dbReference>
<sequence length="776" mass="88550">MNAARFDNEDAPIASILSFAPLIRHVEKLSESISSACRGLSPELTAMLEKVPEFMGPIVDQALLDRHPRLMEALMDLVFPPLYREREIKCAMIPFSDRPFFATPRFKALFLDGDGRLKGQLTMDPEQLKQGKRITSYLSILERFYGIHEELRSPIIRRIEDPETGLGRYYDIQLDFRFLDVKAHKKPEPLSPEMLSSIRQNLNDADRLMELIHPDNFELHGFIVHSAVDVTATSIVSELERDLIDRLALISEKGFARIQDLLRSLFRKKDLIAGISAQRDDQVLLINTGSTMVDHCIFESSRHIPISTFTGTPWEESVKERRIVLVRNVADHFQDRPDGRKLFPPEARSMMIAPLIYQDEVIGDLAVSDPAIDAFSALDTFQMAQLQPLFAVAIKKALNDFELQVQGIIKEKCTAIHPSVEWRFRKAAYRHLDSLHEGRDTEIEPIVFKDVYALFGVSDIRGSADQRNRATQEDLAENLTLAQGVIRAAARTGNLMILDELATRIALQIDKVRQGISSNDETRTRNLIRGEVEPQLPHLKRLGGDVGAAIDRYRSALDPQTGEVHRRRRDLDDSMTRLNNRLSGFLDEENARMQAVFAHYFEKHRTDGVDYLIYVGQSLLENGGFSDLYLKDLRLWQIRLAAGMAWHTHQLKSTLPVPLETAHLILIQNTPTSIRFRYDEKRFDVDGAYDVRYEIIKSRLDKAMIKGTGERLTQPGKIAVVYSQPEERDEIERYIDYLSRQEVLTGETEKLEIEDLPGVHGLRALRTTVNLDTPPR</sequence>
<evidence type="ECO:0008006" key="3">
    <source>
        <dbReference type="Google" id="ProtNLM"/>
    </source>
</evidence>
<dbReference type="AlphaFoldDB" id="A0A5K7Z6L4"/>
<reference evidence="1 2" key="1">
    <citation type="submission" date="2019-11" db="EMBL/GenBank/DDBJ databases">
        <title>Comparative genomics of hydrocarbon-degrading Desulfosarcina strains.</title>
        <authorList>
            <person name="Watanabe M."/>
            <person name="Kojima H."/>
            <person name="Fukui M."/>
        </authorList>
    </citation>
    <scope>NUCLEOTIDE SEQUENCE [LARGE SCALE GENOMIC DNA]</scope>
    <source>
        <strain evidence="1 2">PP31</strain>
    </source>
</reference>
<evidence type="ECO:0000313" key="2">
    <source>
        <dbReference type="Proteomes" id="UP000427769"/>
    </source>
</evidence>
<organism evidence="1 2">
    <name type="scientific">Desulfosarcina widdelii</name>
    <dbReference type="NCBI Taxonomy" id="947919"/>
    <lineage>
        <taxon>Bacteria</taxon>
        <taxon>Pseudomonadati</taxon>
        <taxon>Thermodesulfobacteriota</taxon>
        <taxon>Desulfobacteria</taxon>
        <taxon>Desulfobacterales</taxon>
        <taxon>Desulfosarcinaceae</taxon>
        <taxon>Desulfosarcina</taxon>
    </lineage>
</organism>
<dbReference type="SUPFAM" id="SSF55781">
    <property type="entry name" value="GAF domain-like"/>
    <property type="match status" value="1"/>
</dbReference>
<name>A0A5K7Z6L4_9BACT</name>
<dbReference type="KEGG" id="dwd:DSCW_37720"/>
<proteinExistence type="predicted"/>
<accession>A0A5K7Z6L4</accession>
<dbReference type="OrthoDB" id="627374at2"/>
<keyword evidence="2" id="KW-1185">Reference proteome</keyword>
<evidence type="ECO:0000313" key="1">
    <source>
        <dbReference type="EMBL" id="BBO76355.1"/>
    </source>
</evidence>
<dbReference type="InterPro" id="IPR029016">
    <property type="entry name" value="GAF-like_dom_sf"/>
</dbReference>
<protein>
    <recommendedName>
        <fullName evidence="3">GAF domain-containing protein</fullName>
    </recommendedName>
</protein>
<dbReference type="RefSeq" id="WP_155305187.1">
    <property type="nucleotide sequence ID" value="NZ_AP021875.1"/>
</dbReference>
<gene>
    <name evidence="1" type="ORF">DSCW_37720</name>
</gene>